<dbReference type="InterPro" id="IPR036291">
    <property type="entry name" value="NAD(P)-bd_dom_sf"/>
</dbReference>
<feature type="domain" description="Enoyl reductase (ER)" evidence="1">
    <location>
        <begin position="7"/>
        <end position="343"/>
    </location>
</feature>
<dbReference type="PANTHER" id="PTHR45033:SF2">
    <property type="entry name" value="ZINC-TYPE ALCOHOL DEHYDROGENASE-LIKE PROTEIN C1773.06C"/>
    <property type="match status" value="1"/>
</dbReference>
<dbReference type="RefSeq" id="WP_051602547.1">
    <property type="nucleotide sequence ID" value="NZ_AWFH01000007.1"/>
</dbReference>
<accession>A0A059E665</accession>
<dbReference type="InterPro" id="IPR013149">
    <property type="entry name" value="ADH-like_C"/>
</dbReference>
<dbReference type="Gene3D" id="3.40.50.720">
    <property type="entry name" value="NAD(P)-binding Rossmann-like Domain"/>
    <property type="match status" value="1"/>
</dbReference>
<dbReference type="AlphaFoldDB" id="A0A059E665"/>
<evidence type="ECO:0000313" key="2">
    <source>
        <dbReference type="EMBL" id="KCZ63027.1"/>
    </source>
</evidence>
<dbReference type="SUPFAM" id="SSF51735">
    <property type="entry name" value="NAD(P)-binding Rossmann-fold domains"/>
    <property type="match status" value="1"/>
</dbReference>
<dbReference type="Proteomes" id="UP000024547">
    <property type="component" value="Unassembled WGS sequence"/>
</dbReference>
<protein>
    <recommendedName>
        <fullName evidence="1">Enoyl reductase (ER) domain-containing protein</fullName>
    </recommendedName>
</protein>
<keyword evidence="3" id="KW-1185">Reference proteome</keyword>
<dbReference type="Pfam" id="PF00107">
    <property type="entry name" value="ADH_zinc_N"/>
    <property type="match status" value="1"/>
</dbReference>
<dbReference type="GO" id="GO:0016491">
    <property type="term" value="F:oxidoreductase activity"/>
    <property type="evidence" value="ECO:0007669"/>
    <property type="project" value="InterPro"/>
</dbReference>
<sequence length="346" mass="37478">MKAYVIGDYINTKQLAPVDRPDPTPGPGEVLMKVRATGPNARDFQIWTTGTAMGPPPSERVVCADNAGEVLAVGEGVTNVKPGDRISTIHYNQWIDGPWDFEMRHIDHGQTIDGFMQEKAIVSAEAVVKLPENISFEDASTLPSAGLTAWNAVVATGQVKAGETVVTIGTGGVSVFAMQWAKMLGARVIVTSSSDEKLAKMKELGANDVINYRTHPEWSKQVMELTGGRGAEAVINNVGTSEMDQCLESCASCGRVMFLGHSPVSSDREARAMPPLLRLPLLIIKNIDIRGVIVGSRKMYEDLINAVSKHNIKPIIDRVYDFDQANEAVAYMASTDKIGKVVIRVN</sequence>
<dbReference type="Gene3D" id="3.90.180.10">
    <property type="entry name" value="Medium-chain alcohol dehydrogenases, catalytic domain"/>
    <property type="match status" value="1"/>
</dbReference>
<dbReference type="GeneID" id="92500286"/>
<dbReference type="STRING" id="1280948.HY36_14945"/>
<dbReference type="EMBL" id="AWFH01000007">
    <property type="protein sequence ID" value="KCZ63027.1"/>
    <property type="molecule type" value="Genomic_DNA"/>
</dbReference>
<dbReference type="PANTHER" id="PTHR45033">
    <property type="match status" value="1"/>
</dbReference>
<dbReference type="eggNOG" id="COG0604">
    <property type="taxonomic scope" value="Bacteria"/>
</dbReference>
<dbReference type="InterPro" id="IPR052711">
    <property type="entry name" value="Zinc_ADH-like"/>
</dbReference>
<comment type="caution">
    <text evidence="2">The sequence shown here is derived from an EMBL/GenBank/DDBJ whole genome shotgun (WGS) entry which is preliminary data.</text>
</comment>
<dbReference type="PATRIC" id="fig|1280948.3.peg.1222"/>
<dbReference type="InterPro" id="IPR020843">
    <property type="entry name" value="ER"/>
</dbReference>
<dbReference type="SMART" id="SM00829">
    <property type="entry name" value="PKS_ER"/>
    <property type="match status" value="1"/>
</dbReference>
<organism evidence="2 3">
    <name type="scientific">Hyphomonas atlantica</name>
    <dbReference type="NCBI Taxonomy" id="1280948"/>
    <lineage>
        <taxon>Bacteria</taxon>
        <taxon>Pseudomonadati</taxon>
        <taxon>Pseudomonadota</taxon>
        <taxon>Alphaproteobacteria</taxon>
        <taxon>Hyphomonadales</taxon>
        <taxon>Hyphomonadaceae</taxon>
        <taxon>Hyphomonas</taxon>
    </lineage>
</organism>
<gene>
    <name evidence="2" type="ORF">HY36_14945</name>
</gene>
<proteinExistence type="predicted"/>
<dbReference type="InterPro" id="IPR011032">
    <property type="entry name" value="GroES-like_sf"/>
</dbReference>
<reference evidence="2 3" key="1">
    <citation type="journal article" date="2014" name="Antonie Van Leeuwenhoek">
        <title>Hyphomonas beringensis sp. nov. and Hyphomonas chukchiensis sp. nov., isolated from surface seawater of the Bering Sea and Chukchi Sea.</title>
        <authorList>
            <person name="Li C."/>
            <person name="Lai Q."/>
            <person name="Li G."/>
            <person name="Dong C."/>
            <person name="Wang J."/>
            <person name="Liao Y."/>
            <person name="Shao Z."/>
        </authorList>
    </citation>
    <scope>NUCLEOTIDE SEQUENCE [LARGE SCALE GENOMIC DNA]</scope>
    <source>
        <strain evidence="2 3">22II1-22F38</strain>
    </source>
</reference>
<dbReference type="InterPro" id="IPR013154">
    <property type="entry name" value="ADH-like_N"/>
</dbReference>
<evidence type="ECO:0000313" key="3">
    <source>
        <dbReference type="Proteomes" id="UP000024547"/>
    </source>
</evidence>
<evidence type="ECO:0000259" key="1">
    <source>
        <dbReference type="SMART" id="SM00829"/>
    </source>
</evidence>
<name>A0A059E665_9PROT</name>
<dbReference type="SUPFAM" id="SSF50129">
    <property type="entry name" value="GroES-like"/>
    <property type="match status" value="1"/>
</dbReference>
<dbReference type="Pfam" id="PF08240">
    <property type="entry name" value="ADH_N"/>
    <property type="match status" value="1"/>
</dbReference>
<dbReference type="OrthoDB" id="9805883at2"/>
<dbReference type="CDD" id="cd08276">
    <property type="entry name" value="MDR7"/>
    <property type="match status" value="1"/>
</dbReference>